<evidence type="ECO:0000313" key="1">
    <source>
        <dbReference type="EMBL" id="PGD36650.1"/>
    </source>
</evidence>
<name>A0A2C3UKH8_9BACI</name>
<organism evidence="1 2">
    <name type="scientific">Bacillus wiedmannii</name>
    <dbReference type="NCBI Taxonomy" id="1890302"/>
    <lineage>
        <taxon>Bacteria</taxon>
        <taxon>Bacillati</taxon>
        <taxon>Bacillota</taxon>
        <taxon>Bacilli</taxon>
        <taxon>Bacillales</taxon>
        <taxon>Bacillaceae</taxon>
        <taxon>Bacillus</taxon>
        <taxon>Bacillus cereus group</taxon>
    </lineage>
</organism>
<dbReference type="EMBL" id="NVIY01000015">
    <property type="protein sequence ID" value="PGD36650.1"/>
    <property type="molecule type" value="Genomic_DNA"/>
</dbReference>
<gene>
    <name evidence="1" type="ORF">COM27_11605</name>
</gene>
<sequence>MKVTHSIFNAFCLWSKIINPILKALSKSKFKSHKNNNPLLHMNAKGDLFQFILFVLQTVLIDK</sequence>
<comment type="caution">
    <text evidence="1">The sequence shown here is derived from an EMBL/GenBank/DDBJ whole genome shotgun (WGS) entry which is preliminary data.</text>
</comment>
<dbReference type="Proteomes" id="UP000223472">
    <property type="component" value="Unassembled WGS sequence"/>
</dbReference>
<dbReference type="AlphaFoldDB" id="A0A2C3UKH8"/>
<protein>
    <submittedName>
        <fullName evidence="1">Uncharacterized protein</fullName>
    </submittedName>
</protein>
<evidence type="ECO:0000313" key="2">
    <source>
        <dbReference type="Proteomes" id="UP000223472"/>
    </source>
</evidence>
<accession>A0A2C3UKH8</accession>
<reference evidence="1 2" key="1">
    <citation type="submission" date="2017-09" db="EMBL/GenBank/DDBJ databases">
        <title>Large-scale bioinformatics analysis of Bacillus genomes uncovers conserved roles of natural products in bacterial physiology.</title>
        <authorList>
            <consortium name="Agbiome Team Llc"/>
            <person name="Bleich R.M."/>
            <person name="Grubbs K.J."/>
            <person name="Santa Maria K.C."/>
            <person name="Allen S.E."/>
            <person name="Farag S."/>
            <person name="Shank E.A."/>
            <person name="Bowers A."/>
        </authorList>
    </citation>
    <scope>NUCLEOTIDE SEQUENCE [LARGE SCALE GENOMIC DNA]</scope>
    <source>
        <strain evidence="1 2">AFS065610</strain>
    </source>
</reference>
<proteinExistence type="predicted"/>